<evidence type="ECO:0000313" key="3">
    <source>
        <dbReference type="Proteomes" id="UP000230405"/>
    </source>
</evidence>
<dbReference type="AlphaFoldDB" id="A0A2M7VGT3"/>
<dbReference type="InterPro" id="IPR011604">
    <property type="entry name" value="PDDEXK-like_dom_sf"/>
</dbReference>
<protein>
    <recommendedName>
        <fullName evidence="1">YprB ribonuclease H-like domain-containing protein</fullName>
    </recommendedName>
</protein>
<comment type="caution">
    <text evidence="2">The sequence shown here is derived from an EMBL/GenBank/DDBJ whole genome shotgun (WGS) entry which is preliminary data.</text>
</comment>
<evidence type="ECO:0000313" key="2">
    <source>
        <dbReference type="EMBL" id="PIZ99734.1"/>
    </source>
</evidence>
<dbReference type="NCBIfam" id="TIGR03491">
    <property type="entry name" value="TM0106 family RecB-like putative nuclease"/>
    <property type="match status" value="1"/>
</dbReference>
<organism evidence="2 3">
    <name type="scientific">Candidatus Komeilibacteria bacterium CG_4_10_14_0_2_um_filter_37_10</name>
    <dbReference type="NCBI Taxonomy" id="1974470"/>
    <lineage>
        <taxon>Bacteria</taxon>
        <taxon>Candidatus Komeiliibacteriota</taxon>
    </lineage>
</organism>
<dbReference type="SUPFAM" id="SSF53098">
    <property type="entry name" value="Ribonuclease H-like"/>
    <property type="match status" value="1"/>
</dbReference>
<accession>A0A2M7VGT3</accession>
<dbReference type="Gene3D" id="3.90.320.10">
    <property type="match status" value="1"/>
</dbReference>
<dbReference type="InterPro" id="IPR038720">
    <property type="entry name" value="YprB_RNase_H-like_dom"/>
</dbReference>
<dbReference type="InterPro" id="IPR019993">
    <property type="entry name" value="RecB_nuclease_TM0106_put"/>
</dbReference>
<proteinExistence type="predicted"/>
<name>A0A2M7VGT3_9BACT</name>
<sequence length="496" mass="58251">MHITASKLYDYMQCQHRVWRDVYGPEEEKIMETNPFVQLLWDRGVQYEKTIISQIGDYLDLSEGGLEYRFKSTIEAMKNKTPLIYQGVLIADNICGIPDLLRLMPNGTYIPIDIKSGMGYEGVDEENNDEGKLKEHYAVQLALYCDALIRLGFEVKKVGIIYDIHRNEVIYNLENPIGKVKKITYWQLYEQILNNVTLLIENQVQNKPAMAGTCKLCPWYNSCKKWAIHNDDPTCLFNLGRSKRDTLYEDLQINTITDILAIDVKDAMKQKDRDKSFLNKIGQKTIDQFIARANIIKNIKKPVVYEKIEFPQVNYELFFDIEDDPTREFIYLHGVYERSPQGERFLDFTAKDISEKAEKKAWSDFWQYIKSLPENNFSVYYYSHHEKTTYRKMQKHYPDVIAEDEVEHFFANPNVIDLYQIVKKHTDWPVGSYSLKTLAQYLGFSWRDETPSGALSIRWFNDYIKTKEVSKLERILLYNEDDCKATMVLKDAIEKI</sequence>
<dbReference type="InterPro" id="IPR012337">
    <property type="entry name" value="RNaseH-like_sf"/>
</dbReference>
<dbReference type="Proteomes" id="UP000230405">
    <property type="component" value="Unassembled WGS sequence"/>
</dbReference>
<dbReference type="Pfam" id="PF13482">
    <property type="entry name" value="RNase_H_2"/>
    <property type="match status" value="1"/>
</dbReference>
<evidence type="ECO:0000259" key="1">
    <source>
        <dbReference type="Pfam" id="PF13482"/>
    </source>
</evidence>
<dbReference type="EMBL" id="PFPO01000013">
    <property type="protein sequence ID" value="PIZ99734.1"/>
    <property type="molecule type" value="Genomic_DNA"/>
</dbReference>
<gene>
    <name evidence="2" type="ORF">COX77_00650</name>
</gene>
<reference evidence="3" key="1">
    <citation type="submission" date="2017-09" db="EMBL/GenBank/DDBJ databases">
        <title>Depth-based differentiation of microbial function through sediment-hosted aquifers and enrichment of novel symbionts in the deep terrestrial subsurface.</title>
        <authorList>
            <person name="Probst A.J."/>
            <person name="Ladd B."/>
            <person name="Jarett J.K."/>
            <person name="Geller-Mcgrath D.E."/>
            <person name="Sieber C.M.K."/>
            <person name="Emerson J.B."/>
            <person name="Anantharaman K."/>
            <person name="Thomas B.C."/>
            <person name="Malmstrom R."/>
            <person name="Stieglmeier M."/>
            <person name="Klingl A."/>
            <person name="Woyke T."/>
            <person name="Ryan C.M."/>
            <person name="Banfield J.F."/>
        </authorList>
    </citation>
    <scope>NUCLEOTIDE SEQUENCE [LARGE SCALE GENOMIC DNA]</scope>
</reference>
<feature type="domain" description="YprB ribonuclease H-like" evidence="1">
    <location>
        <begin position="317"/>
        <end position="492"/>
    </location>
</feature>